<dbReference type="InterPro" id="IPR044557">
    <property type="entry name" value="WOX8/9-like"/>
</dbReference>
<dbReference type="EMBL" id="JACGWM010000014">
    <property type="protein sequence ID" value="KAL0328881.1"/>
    <property type="molecule type" value="Genomic_DNA"/>
</dbReference>
<evidence type="ECO:0000256" key="3">
    <source>
        <dbReference type="ARBA" id="ARBA00022782"/>
    </source>
</evidence>
<evidence type="ECO:0000256" key="4">
    <source>
        <dbReference type="ARBA" id="ARBA00023015"/>
    </source>
</evidence>
<evidence type="ECO:0000256" key="1">
    <source>
        <dbReference type="ARBA" id="ARBA00004123"/>
    </source>
</evidence>
<keyword evidence="5" id="KW-0287">Flowering</keyword>
<evidence type="ECO:0000256" key="11">
    <source>
        <dbReference type="ARBA" id="ARBA00068485"/>
    </source>
</evidence>
<dbReference type="FunFam" id="1.10.10.60:FF:000118">
    <property type="entry name" value="WUSCHEL-related homeobox 11"/>
    <property type="match status" value="1"/>
</dbReference>
<evidence type="ECO:0000259" key="15">
    <source>
        <dbReference type="PROSITE" id="PS50071"/>
    </source>
</evidence>
<keyword evidence="7 12" id="KW-0371">Homeobox</keyword>
<feature type="DNA-binding region" description="Homeobox" evidence="12">
    <location>
        <begin position="58"/>
        <end position="122"/>
    </location>
</feature>
<evidence type="ECO:0000256" key="12">
    <source>
        <dbReference type="PROSITE-ProRule" id="PRU00108"/>
    </source>
</evidence>
<evidence type="ECO:0000256" key="5">
    <source>
        <dbReference type="ARBA" id="ARBA00023089"/>
    </source>
</evidence>
<accession>A0AAW2MED5</accession>
<keyword evidence="9 12" id="KW-0539">Nucleus</keyword>
<feature type="compositionally biased region" description="Low complexity" evidence="14">
    <location>
        <begin position="143"/>
        <end position="170"/>
    </location>
</feature>
<dbReference type="GO" id="GO:0030154">
    <property type="term" value="P:cell differentiation"/>
    <property type="evidence" value="ECO:0007669"/>
    <property type="project" value="UniProtKB-KW"/>
</dbReference>
<dbReference type="GO" id="GO:0050793">
    <property type="term" value="P:regulation of developmental process"/>
    <property type="evidence" value="ECO:0007669"/>
    <property type="project" value="InterPro"/>
</dbReference>
<dbReference type="SMART" id="SM00175">
    <property type="entry name" value="RAB"/>
    <property type="match status" value="1"/>
</dbReference>
<keyword evidence="2" id="KW-0217">Developmental protein</keyword>
<keyword evidence="4" id="KW-0805">Transcription regulation</keyword>
<dbReference type="Pfam" id="PF00071">
    <property type="entry name" value="Ras"/>
    <property type="match status" value="1"/>
</dbReference>
<protein>
    <recommendedName>
        <fullName evidence="11">Protein WUSCHEL</fullName>
    </recommendedName>
</protein>
<organism evidence="16">
    <name type="scientific">Sesamum calycinum</name>
    <dbReference type="NCBI Taxonomy" id="2727403"/>
    <lineage>
        <taxon>Eukaryota</taxon>
        <taxon>Viridiplantae</taxon>
        <taxon>Streptophyta</taxon>
        <taxon>Embryophyta</taxon>
        <taxon>Tracheophyta</taxon>
        <taxon>Spermatophyta</taxon>
        <taxon>Magnoliopsida</taxon>
        <taxon>eudicotyledons</taxon>
        <taxon>Gunneridae</taxon>
        <taxon>Pentapetalae</taxon>
        <taxon>asterids</taxon>
        <taxon>lamiids</taxon>
        <taxon>Lamiales</taxon>
        <taxon>Pedaliaceae</taxon>
        <taxon>Sesamum</taxon>
    </lineage>
</organism>
<comment type="caution">
    <text evidence="16">The sequence shown here is derived from an EMBL/GenBank/DDBJ whole genome shotgun (WGS) entry which is preliminary data.</text>
</comment>
<dbReference type="SMART" id="SM00174">
    <property type="entry name" value="RHO"/>
    <property type="match status" value="1"/>
</dbReference>
<name>A0AAW2MED5_9LAMI</name>
<dbReference type="PROSITE" id="PS51421">
    <property type="entry name" value="RAS"/>
    <property type="match status" value="1"/>
</dbReference>
<dbReference type="CDD" id="cd00086">
    <property type="entry name" value="homeodomain"/>
    <property type="match status" value="1"/>
</dbReference>
<dbReference type="SUPFAM" id="SSF46689">
    <property type="entry name" value="Homeodomain-like"/>
    <property type="match status" value="1"/>
</dbReference>
<dbReference type="GO" id="GO:0003700">
    <property type="term" value="F:DNA-binding transcription factor activity"/>
    <property type="evidence" value="ECO:0007669"/>
    <property type="project" value="InterPro"/>
</dbReference>
<reference evidence="16" key="1">
    <citation type="submission" date="2020-06" db="EMBL/GenBank/DDBJ databases">
        <authorList>
            <person name="Li T."/>
            <person name="Hu X."/>
            <person name="Zhang T."/>
            <person name="Song X."/>
            <person name="Zhang H."/>
            <person name="Dai N."/>
            <person name="Sheng W."/>
            <person name="Hou X."/>
            <person name="Wei L."/>
        </authorList>
    </citation>
    <scope>NUCLEOTIDE SEQUENCE</scope>
    <source>
        <strain evidence="16">KEN8</strain>
        <tissue evidence="16">Leaf</tissue>
    </source>
</reference>
<dbReference type="PROSITE" id="PS50071">
    <property type="entry name" value="HOMEOBOX_2"/>
    <property type="match status" value="1"/>
</dbReference>
<dbReference type="GO" id="GO:0003924">
    <property type="term" value="F:GTPase activity"/>
    <property type="evidence" value="ECO:0007669"/>
    <property type="project" value="InterPro"/>
</dbReference>
<dbReference type="PRINTS" id="PR00449">
    <property type="entry name" value="RASTRNSFRMNG"/>
</dbReference>
<dbReference type="Gene3D" id="1.10.10.60">
    <property type="entry name" value="Homeodomain-like"/>
    <property type="match status" value="1"/>
</dbReference>
<gene>
    <name evidence="16" type="ORF">Scaly_2320700</name>
</gene>
<evidence type="ECO:0000256" key="8">
    <source>
        <dbReference type="ARBA" id="ARBA00023163"/>
    </source>
</evidence>
<evidence type="ECO:0000256" key="10">
    <source>
        <dbReference type="ARBA" id="ARBA00024040"/>
    </source>
</evidence>
<evidence type="ECO:0000256" key="2">
    <source>
        <dbReference type="ARBA" id="ARBA00022473"/>
    </source>
</evidence>
<dbReference type="NCBIfam" id="TIGR00231">
    <property type="entry name" value="small_GTP"/>
    <property type="match status" value="1"/>
</dbReference>
<dbReference type="AlphaFoldDB" id="A0AAW2MED5"/>
<sequence>MGSSNRHWPSMFKSKPSNTTTHQQWQHDLNNSSSHISTGSQRNHYTPVLGGCEERTPEPKPRWNPRPEQIRILEAIFNSGMVNPPRDEIRKIRAQLQEYGQVGDANVFYWFQNRKSRSKHKQRQLQNNKSQQPPHTTSAAPITTSVSSAALVAPPTSSSSSSDKSSPNSSNGKPFSVGSSTAVVHDLLNSPTASVNQHFYQASSDFLTEPFFFPVQQNSGGSTSSAAALTHCFPDVSCVVADHSVGSISLGELMLMSQGPSKKSEDDKMKLQQQISCAVTDTPIPAGPNIFPPSLYVSSPTNHVLQGASAGLVESGPPKSTVFINDVCFEVAVGPFNVKEAFGDDAVLIQSSGQPVLTNEWGVTLQPLQHGAFYYLVRAFTPSPDDRTIDLNTEKITTEKWEHTERMRITITCSRWCSLAIPASEKSNLLSRFTKNEFSQESKSTIGVEFATRSIQVDDKIVKAQIWDTAGQERYRAITSAYYRGAVGALLVYDVTRNVTFENVERWLKELRGHTDSNIVIMLVGNKADLRHLRAVPTDKQNHLQKMSAHFSWKLQPWKL</sequence>
<evidence type="ECO:0000313" key="16">
    <source>
        <dbReference type="EMBL" id="KAL0328881.1"/>
    </source>
</evidence>
<dbReference type="GO" id="GO:0003677">
    <property type="term" value="F:DNA binding"/>
    <property type="evidence" value="ECO:0007669"/>
    <property type="project" value="UniProtKB-UniRule"/>
</dbReference>
<dbReference type="InterPro" id="IPR027417">
    <property type="entry name" value="P-loop_NTPase"/>
</dbReference>
<feature type="region of interest" description="Disordered" evidence="14">
    <location>
        <begin position="1"/>
        <end position="67"/>
    </location>
</feature>
<reference evidence="16" key="2">
    <citation type="journal article" date="2024" name="Plant">
        <title>Genomic evolution and insights into agronomic trait innovations of Sesamum species.</title>
        <authorList>
            <person name="Miao H."/>
            <person name="Wang L."/>
            <person name="Qu L."/>
            <person name="Liu H."/>
            <person name="Sun Y."/>
            <person name="Le M."/>
            <person name="Wang Q."/>
            <person name="Wei S."/>
            <person name="Zheng Y."/>
            <person name="Lin W."/>
            <person name="Duan Y."/>
            <person name="Cao H."/>
            <person name="Xiong S."/>
            <person name="Wang X."/>
            <person name="Wei L."/>
            <person name="Li C."/>
            <person name="Ma Q."/>
            <person name="Ju M."/>
            <person name="Zhao R."/>
            <person name="Li G."/>
            <person name="Mu C."/>
            <person name="Tian Q."/>
            <person name="Mei H."/>
            <person name="Zhang T."/>
            <person name="Gao T."/>
            <person name="Zhang H."/>
        </authorList>
    </citation>
    <scope>NUCLEOTIDE SEQUENCE</scope>
    <source>
        <strain evidence="16">KEN8</strain>
    </source>
</reference>
<evidence type="ECO:0000256" key="9">
    <source>
        <dbReference type="ARBA" id="ARBA00023242"/>
    </source>
</evidence>
<dbReference type="SUPFAM" id="SSF52540">
    <property type="entry name" value="P-loop containing nucleoside triphosphate hydrolases"/>
    <property type="match status" value="1"/>
</dbReference>
<keyword evidence="8" id="KW-0804">Transcription</keyword>
<keyword evidence="3" id="KW-0221">Differentiation</keyword>
<dbReference type="PROSITE" id="PS51419">
    <property type="entry name" value="RAB"/>
    <property type="match status" value="1"/>
</dbReference>
<evidence type="ECO:0000256" key="13">
    <source>
        <dbReference type="RuleBase" id="RU000682"/>
    </source>
</evidence>
<dbReference type="InterPro" id="IPR005225">
    <property type="entry name" value="Small_GTP-bd"/>
</dbReference>
<dbReference type="SMART" id="SM00389">
    <property type="entry name" value="HOX"/>
    <property type="match status" value="1"/>
</dbReference>
<feature type="compositionally biased region" description="Basic and acidic residues" evidence="14">
    <location>
        <begin position="52"/>
        <end position="61"/>
    </location>
</feature>
<dbReference type="Gene3D" id="3.40.50.300">
    <property type="entry name" value="P-loop containing nucleotide triphosphate hydrolases"/>
    <property type="match status" value="1"/>
</dbReference>
<feature type="compositionally biased region" description="Polar residues" evidence="14">
    <location>
        <begin position="124"/>
        <end position="142"/>
    </location>
</feature>
<evidence type="ECO:0000256" key="6">
    <source>
        <dbReference type="ARBA" id="ARBA00023125"/>
    </source>
</evidence>
<feature type="domain" description="Homeobox" evidence="15">
    <location>
        <begin position="56"/>
        <end position="121"/>
    </location>
</feature>
<keyword evidence="6 12" id="KW-0238">DNA-binding</keyword>
<dbReference type="PANTHER" id="PTHR47288:SF1">
    <property type="entry name" value="WUSCHEL-RELATED HOMEOBOX 9"/>
    <property type="match status" value="1"/>
</dbReference>
<evidence type="ECO:0000256" key="14">
    <source>
        <dbReference type="SAM" id="MobiDB-lite"/>
    </source>
</evidence>
<proteinExistence type="inferred from homology"/>
<dbReference type="InterPro" id="IPR001356">
    <property type="entry name" value="HD"/>
</dbReference>
<dbReference type="GO" id="GO:0009908">
    <property type="term" value="P:flower development"/>
    <property type="evidence" value="ECO:0007669"/>
    <property type="project" value="UniProtKB-KW"/>
</dbReference>
<comment type="similarity">
    <text evidence="10">Belongs to the WUS homeobox family.</text>
</comment>
<dbReference type="GO" id="GO:0005634">
    <property type="term" value="C:nucleus"/>
    <property type="evidence" value="ECO:0007669"/>
    <property type="project" value="UniProtKB-SubCell"/>
</dbReference>
<dbReference type="FunFam" id="3.40.50.300:FF:001447">
    <property type="entry name" value="Ras-related protein Rab-1B"/>
    <property type="match status" value="1"/>
</dbReference>
<feature type="compositionally biased region" description="Polar residues" evidence="14">
    <location>
        <begin position="15"/>
        <end position="44"/>
    </location>
</feature>
<evidence type="ECO:0000256" key="7">
    <source>
        <dbReference type="ARBA" id="ARBA00023155"/>
    </source>
</evidence>
<dbReference type="GO" id="GO:0005525">
    <property type="term" value="F:GTP binding"/>
    <property type="evidence" value="ECO:0007669"/>
    <property type="project" value="InterPro"/>
</dbReference>
<dbReference type="PANTHER" id="PTHR47288">
    <property type="entry name" value="WUSCHEL-RELATED HOMEOBOX 9"/>
    <property type="match status" value="1"/>
</dbReference>
<comment type="subcellular location">
    <subcellularLocation>
        <location evidence="1 12 13">Nucleus</location>
    </subcellularLocation>
</comment>
<feature type="region of interest" description="Disordered" evidence="14">
    <location>
        <begin position="116"/>
        <end position="177"/>
    </location>
</feature>
<dbReference type="Pfam" id="PF00046">
    <property type="entry name" value="Homeodomain"/>
    <property type="match status" value="1"/>
</dbReference>
<dbReference type="InterPro" id="IPR001806">
    <property type="entry name" value="Small_GTPase"/>
</dbReference>
<dbReference type="InterPro" id="IPR009057">
    <property type="entry name" value="Homeodomain-like_sf"/>
</dbReference>
<dbReference type="SMART" id="SM00173">
    <property type="entry name" value="RAS"/>
    <property type="match status" value="1"/>
</dbReference>